<dbReference type="GO" id="GO:0005634">
    <property type="term" value="C:nucleus"/>
    <property type="evidence" value="ECO:0007669"/>
    <property type="project" value="UniProtKB-SubCell"/>
</dbReference>
<protein>
    <recommendedName>
        <fullName evidence="14">RING-type domain-containing protein</fullName>
    </recommendedName>
</protein>
<keyword evidence="13" id="KW-1185">Reference proteome</keyword>
<reference evidence="12 13" key="1">
    <citation type="submission" date="2024-10" db="EMBL/GenBank/DDBJ databases">
        <title>Updated reference genomes for cyclostephanoid diatoms.</title>
        <authorList>
            <person name="Roberts W.R."/>
            <person name="Alverson A.J."/>
        </authorList>
    </citation>
    <scope>NUCLEOTIDE SEQUENCE [LARGE SCALE GENOMIC DNA]</scope>
    <source>
        <strain evidence="12 13">AJA276-08</strain>
    </source>
</reference>
<dbReference type="InterPro" id="IPR008422">
    <property type="entry name" value="KN_HD"/>
</dbReference>
<keyword evidence="5 7" id="KW-0371">Homeobox</keyword>
<evidence type="ECO:0000256" key="2">
    <source>
        <dbReference type="ARBA" id="ARBA00022771"/>
    </source>
</evidence>
<feature type="region of interest" description="Disordered" evidence="9">
    <location>
        <begin position="460"/>
        <end position="502"/>
    </location>
</feature>
<dbReference type="GO" id="GO:0003677">
    <property type="term" value="F:DNA binding"/>
    <property type="evidence" value="ECO:0007669"/>
    <property type="project" value="UniProtKB-UniRule"/>
</dbReference>
<dbReference type="InterPro" id="IPR013083">
    <property type="entry name" value="Znf_RING/FYVE/PHD"/>
</dbReference>
<dbReference type="InterPro" id="IPR001841">
    <property type="entry name" value="Znf_RING"/>
</dbReference>
<dbReference type="Pfam" id="PF00097">
    <property type="entry name" value="zf-C3HC4"/>
    <property type="match status" value="1"/>
</dbReference>
<keyword evidence="6 7" id="KW-0539">Nucleus</keyword>
<dbReference type="SMART" id="SM00389">
    <property type="entry name" value="HOX"/>
    <property type="match status" value="1"/>
</dbReference>
<dbReference type="InterPro" id="IPR018957">
    <property type="entry name" value="Znf_C3HC4_RING-type"/>
</dbReference>
<evidence type="ECO:0000256" key="7">
    <source>
        <dbReference type="PROSITE-ProRule" id="PRU00108"/>
    </source>
</evidence>
<evidence type="ECO:0000259" key="11">
    <source>
        <dbReference type="PROSITE" id="PS50089"/>
    </source>
</evidence>
<dbReference type="Gene3D" id="1.10.10.60">
    <property type="entry name" value="Homeodomain-like"/>
    <property type="match status" value="1"/>
</dbReference>
<sequence length="706" mass="75594">MSQEGSTLSLHPSLASGFNPPHSTAMDANAGGDAQPYAALVPADHDNHNSSDDDDGDGPKSEGKSRRELPSGAVATLKSWLLSPEHFTHPYPTPQDQVMLMQKTGIDKKQLKNWFTNARRRIWKPMLKKQLEAGKLAAVAAGGTLSVNVSGGGGVTSGLGVPQPDMSVSQHPYQQQQQQQQQQSQAPREEMYSNFQQAQMQQGNASQLEEDQQYQQSQYQQQQYHQQQQGQYDQGTGQMQQQQIYDQYGNQVYDTSYQQQYQQSDNPNNNMIESDNFPVSNSIGSLAPINPSGSINSMYNMIKTDSHAVLMELFARDQDLVRQAAAGKAGALQAAAAAASAGQGHGNGAAHAEGQGLQASGQSPRWANPQFNPPSQKVTFGGVPSLSSWPHFSSVSSLNNLGGLQGVKSITNLSAADLSSQGCLNKMGNLAQVKSIENMGRYDSYAFLEVFFDDKSGLASSGLSNSQRGIKRERDDDDAIGLSLDGDDGTAPGQFNNNKAPAAESGVLPQVPLSGDGINNGDGNEIDGATLKRAYDDALAARGLISVRRSSEKLTDLALPAKMQRTLSQEYIRQHNQGVPMADFFSTNNSAYAPNRSNCFSQMQFHGQQQPVSDGACALVTTSGVPISDQNMANTSVEVPSSTTCTLCSSVNVDTQLRPCGHMFHGRCLKPSLQNAIGPPKCPICSTPMQSAILAVPTAATDGGKQ</sequence>
<evidence type="ECO:0008006" key="14">
    <source>
        <dbReference type="Google" id="ProtNLM"/>
    </source>
</evidence>
<evidence type="ECO:0000256" key="3">
    <source>
        <dbReference type="ARBA" id="ARBA00022833"/>
    </source>
</evidence>
<feature type="compositionally biased region" description="Polar residues" evidence="9">
    <location>
        <begin position="1"/>
        <end position="10"/>
    </location>
</feature>
<dbReference type="SMART" id="SM00184">
    <property type="entry name" value="RING"/>
    <property type="match status" value="1"/>
</dbReference>
<evidence type="ECO:0000256" key="5">
    <source>
        <dbReference type="ARBA" id="ARBA00023155"/>
    </source>
</evidence>
<dbReference type="EMBL" id="JALLAZ020000207">
    <property type="protein sequence ID" value="KAL3800891.1"/>
    <property type="molecule type" value="Genomic_DNA"/>
</dbReference>
<feature type="compositionally biased region" description="Low complexity" evidence="9">
    <location>
        <begin position="174"/>
        <end position="185"/>
    </location>
</feature>
<feature type="compositionally biased region" description="Basic and acidic residues" evidence="9">
    <location>
        <begin position="43"/>
        <end position="69"/>
    </location>
</feature>
<feature type="region of interest" description="Disordered" evidence="9">
    <location>
        <begin position="1"/>
        <end position="71"/>
    </location>
</feature>
<evidence type="ECO:0000256" key="4">
    <source>
        <dbReference type="ARBA" id="ARBA00023125"/>
    </source>
</evidence>
<dbReference type="InterPro" id="IPR009057">
    <property type="entry name" value="Homeodomain-like_sf"/>
</dbReference>
<feature type="region of interest" description="Disordered" evidence="9">
    <location>
        <begin position="156"/>
        <end position="238"/>
    </location>
</feature>
<evidence type="ECO:0000313" key="12">
    <source>
        <dbReference type="EMBL" id="KAL3800891.1"/>
    </source>
</evidence>
<dbReference type="InterPro" id="IPR050224">
    <property type="entry name" value="TALE_homeobox"/>
</dbReference>
<accession>A0ABD3QN36</accession>
<dbReference type="Pfam" id="PF05920">
    <property type="entry name" value="Homeobox_KN"/>
    <property type="match status" value="1"/>
</dbReference>
<dbReference type="InterPro" id="IPR001356">
    <property type="entry name" value="HD"/>
</dbReference>
<feature type="compositionally biased region" description="Low complexity" evidence="9">
    <location>
        <begin position="342"/>
        <end position="356"/>
    </location>
</feature>
<dbReference type="Proteomes" id="UP001530315">
    <property type="component" value="Unassembled WGS sequence"/>
</dbReference>
<proteinExistence type="predicted"/>
<keyword evidence="2 8" id="KW-0863">Zinc-finger</keyword>
<dbReference type="AlphaFoldDB" id="A0ABD3QN36"/>
<dbReference type="PANTHER" id="PTHR11850">
    <property type="entry name" value="HOMEOBOX PROTEIN TRANSCRIPTION FACTORS"/>
    <property type="match status" value="1"/>
</dbReference>
<organism evidence="12 13">
    <name type="scientific">Stephanodiscus triporus</name>
    <dbReference type="NCBI Taxonomy" id="2934178"/>
    <lineage>
        <taxon>Eukaryota</taxon>
        <taxon>Sar</taxon>
        <taxon>Stramenopiles</taxon>
        <taxon>Ochrophyta</taxon>
        <taxon>Bacillariophyta</taxon>
        <taxon>Coscinodiscophyceae</taxon>
        <taxon>Thalassiosirophycidae</taxon>
        <taxon>Stephanodiscales</taxon>
        <taxon>Stephanodiscaceae</taxon>
        <taxon>Stephanodiscus</taxon>
    </lineage>
</organism>
<evidence type="ECO:0000256" key="8">
    <source>
        <dbReference type="PROSITE-ProRule" id="PRU00175"/>
    </source>
</evidence>
<dbReference type="PROSITE" id="PS50089">
    <property type="entry name" value="ZF_RING_2"/>
    <property type="match status" value="1"/>
</dbReference>
<dbReference type="GO" id="GO:0008270">
    <property type="term" value="F:zinc ion binding"/>
    <property type="evidence" value="ECO:0007669"/>
    <property type="project" value="UniProtKB-KW"/>
</dbReference>
<feature type="domain" description="Homeobox" evidence="10">
    <location>
        <begin position="60"/>
        <end position="125"/>
    </location>
</feature>
<keyword evidence="1" id="KW-0479">Metal-binding</keyword>
<dbReference type="Gene3D" id="3.30.40.10">
    <property type="entry name" value="Zinc/RING finger domain, C3HC4 (zinc finger)"/>
    <property type="match status" value="1"/>
</dbReference>
<feature type="region of interest" description="Disordered" evidence="9">
    <location>
        <begin position="342"/>
        <end position="379"/>
    </location>
</feature>
<comment type="caution">
    <text evidence="12">The sequence shown here is derived from an EMBL/GenBank/DDBJ whole genome shotgun (WGS) entry which is preliminary data.</text>
</comment>
<feature type="domain" description="RING-type" evidence="11">
    <location>
        <begin position="645"/>
        <end position="686"/>
    </location>
</feature>
<dbReference type="CDD" id="cd00086">
    <property type="entry name" value="homeodomain"/>
    <property type="match status" value="1"/>
</dbReference>
<comment type="subcellular location">
    <subcellularLocation>
        <location evidence="7">Nucleus</location>
    </subcellularLocation>
</comment>
<gene>
    <name evidence="12" type="ORF">ACHAW5_002042</name>
</gene>
<name>A0ABD3QN36_9STRA</name>
<evidence type="ECO:0000256" key="1">
    <source>
        <dbReference type="ARBA" id="ARBA00022723"/>
    </source>
</evidence>
<dbReference type="SUPFAM" id="SSF57850">
    <property type="entry name" value="RING/U-box"/>
    <property type="match status" value="1"/>
</dbReference>
<dbReference type="SUPFAM" id="SSF46689">
    <property type="entry name" value="Homeodomain-like"/>
    <property type="match status" value="1"/>
</dbReference>
<evidence type="ECO:0000259" key="10">
    <source>
        <dbReference type="PROSITE" id="PS50071"/>
    </source>
</evidence>
<evidence type="ECO:0000256" key="6">
    <source>
        <dbReference type="ARBA" id="ARBA00023242"/>
    </source>
</evidence>
<keyword evidence="3" id="KW-0862">Zinc</keyword>
<feature type="compositionally biased region" description="Polar residues" evidence="9">
    <location>
        <begin position="357"/>
        <end position="378"/>
    </location>
</feature>
<dbReference type="PROSITE" id="PS50071">
    <property type="entry name" value="HOMEOBOX_2"/>
    <property type="match status" value="1"/>
</dbReference>
<evidence type="ECO:0000313" key="13">
    <source>
        <dbReference type="Proteomes" id="UP001530315"/>
    </source>
</evidence>
<evidence type="ECO:0000256" key="9">
    <source>
        <dbReference type="SAM" id="MobiDB-lite"/>
    </source>
</evidence>
<feature type="DNA-binding region" description="Homeobox" evidence="7">
    <location>
        <begin position="62"/>
        <end position="126"/>
    </location>
</feature>
<keyword evidence="4 7" id="KW-0238">DNA-binding</keyword>
<feature type="compositionally biased region" description="Low complexity" evidence="9">
    <location>
        <begin position="193"/>
        <end position="238"/>
    </location>
</feature>